<dbReference type="EMBL" id="BSDZ01000008">
    <property type="protein sequence ID" value="GLI60509.1"/>
    <property type="molecule type" value="Genomic_DNA"/>
</dbReference>
<comment type="caution">
    <text evidence="2">The sequence shown here is derived from an EMBL/GenBank/DDBJ whole genome shotgun (WGS) entry which is preliminary data.</text>
</comment>
<gene>
    <name evidence="2" type="ORF">VaNZ11_002672</name>
</gene>
<dbReference type="Proteomes" id="UP001165090">
    <property type="component" value="Unassembled WGS sequence"/>
</dbReference>
<proteinExistence type="predicted"/>
<keyword evidence="3" id="KW-1185">Reference proteome</keyword>
<evidence type="ECO:0000313" key="2">
    <source>
        <dbReference type="EMBL" id="GLI60509.1"/>
    </source>
</evidence>
<feature type="region of interest" description="Disordered" evidence="1">
    <location>
        <begin position="72"/>
        <end position="108"/>
    </location>
</feature>
<protein>
    <submittedName>
        <fullName evidence="2">Uncharacterized protein</fullName>
    </submittedName>
</protein>
<name>A0ABQ5RSS9_9CHLO</name>
<accession>A0ABQ5RSS9</accession>
<reference evidence="2 3" key="1">
    <citation type="journal article" date="2023" name="IScience">
        <title>Expanded male sex-determining region conserved during the evolution of homothallism in the green alga Volvox.</title>
        <authorList>
            <person name="Yamamoto K."/>
            <person name="Matsuzaki R."/>
            <person name="Mahakham W."/>
            <person name="Heman W."/>
            <person name="Sekimoto H."/>
            <person name="Kawachi M."/>
            <person name="Minakuchi Y."/>
            <person name="Toyoda A."/>
            <person name="Nozaki H."/>
        </authorList>
    </citation>
    <scope>NUCLEOTIDE SEQUENCE [LARGE SCALE GENOMIC DNA]</scope>
    <source>
        <strain evidence="2 3">NIES-4468</strain>
    </source>
</reference>
<evidence type="ECO:0000256" key="1">
    <source>
        <dbReference type="SAM" id="MobiDB-lite"/>
    </source>
</evidence>
<evidence type="ECO:0000313" key="3">
    <source>
        <dbReference type="Proteomes" id="UP001165090"/>
    </source>
</evidence>
<organism evidence="2 3">
    <name type="scientific">Volvox africanus</name>
    <dbReference type="NCBI Taxonomy" id="51714"/>
    <lineage>
        <taxon>Eukaryota</taxon>
        <taxon>Viridiplantae</taxon>
        <taxon>Chlorophyta</taxon>
        <taxon>core chlorophytes</taxon>
        <taxon>Chlorophyceae</taxon>
        <taxon>CS clade</taxon>
        <taxon>Chlamydomonadales</taxon>
        <taxon>Volvocaceae</taxon>
        <taxon>Volvox</taxon>
    </lineage>
</organism>
<sequence>MMTLINVSPVKRSFNFCKSVLDRQLGVDHRPPQKHHHVLHCWRQCCQTCLRLMQEAGWQDSVLAATCPRVRHQQRHGGPKVQQRAAGGPAPVSVTGEPVQRSVAGGDQDMCGVGQVGGTWVCNANRRRDGESETR</sequence>